<proteinExistence type="predicted"/>
<accession>A0A7J7T2A3</accession>
<keyword evidence="3" id="KW-1185">Reference proteome</keyword>
<dbReference type="EMBL" id="JACAGB010000032">
    <property type="protein sequence ID" value="KAF6294625.1"/>
    <property type="molecule type" value="Genomic_DNA"/>
</dbReference>
<feature type="region of interest" description="Disordered" evidence="1">
    <location>
        <begin position="90"/>
        <end position="113"/>
    </location>
</feature>
<comment type="caution">
    <text evidence="2">The sequence shown here is derived from an EMBL/GenBank/DDBJ whole genome shotgun (WGS) entry which is preliminary data.</text>
</comment>
<evidence type="ECO:0000313" key="3">
    <source>
        <dbReference type="Proteomes" id="UP000558488"/>
    </source>
</evidence>
<organism evidence="2 3">
    <name type="scientific">Pipistrellus kuhlii</name>
    <name type="common">Kuhl's pipistrelle</name>
    <dbReference type="NCBI Taxonomy" id="59472"/>
    <lineage>
        <taxon>Eukaryota</taxon>
        <taxon>Metazoa</taxon>
        <taxon>Chordata</taxon>
        <taxon>Craniata</taxon>
        <taxon>Vertebrata</taxon>
        <taxon>Euteleostomi</taxon>
        <taxon>Mammalia</taxon>
        <taxon>Eutheria</taxon>
        <taxon>Laurasiatheria</taxon>
        <taxon>Chiroptera</taxon>
        <taxon>Yangochiroptera</taxon>
        <taxon>Vespertilionidae</taxon>
        <taxon>Pipistrellus</taxon>
    </lineage>
</organism>
<evidence type="ECO:0000313" key="2">
    <source>
        <dbReference type="EMBL" id="KAF6294625.1"/>
    </source>
</evidence>
<reference evidence="2 3" key="1">
    <citation type="journal article" date="2020" name="Nature">
        <title>Six reference-quality genomes reveal evolution of bat adaptations.</title>
        <authorList>
            <person name="Jebb D."/>
            <person name="Huang Z."/>
            <person name="Pippel M."/>
            <person name="Hughes G.M."/>
            <person name="Lavrichenko K."/>
            <person name="Devanna P."/>
            <person name="Winkler S."/>
            <person name="Jermiin L.S."/>
            <person name="Skirmuntt E.C."/>
            <person name="Katzourakis A."/>
            <person name="Burkitt-Gray L."/>
            <person name="Ray D.A."/>
            <person name="Sullivan K.A.M."/>
            <person name="Roscito J.G."/>
            <person name="Kirilenko B.M."/>
            <person name="Davalos L.M."/>
            <person name="Corthals A.P."/>
            <person name="Power M.L."/>
            <person name="Jones G."/>
            <person name="Ransome R.D."/>
            <person name="Dechmann D.K.N."/>
            <person name="Locatelli A.G."/>
            <person name="Puechmaille S.J."/>
            <person name="Fedrigo O."/>
            <person name="Jarvis E.D."/>
            <person name="Hiller M."/>
            <person name="Vernes S.C."/>
            <person name="Myers E.W."/>
            <person name="Teeling E.C."/>
        </authorList>
    </citation>
    <scope>NUCLEOTIDE SEQUENCE [LARGE SCALE GENOMIC DNA]</scope>
    <source>
        <strain evidence="2">MPipKuh1</strain>
        <tissue evidence="2">Flight muscle</tissue>
    </source>
</reference>
<sequence>MAAQGVGAREDQGVRDYVSSTHFWGPLANWPAAGRLSGREGDTGGHPRPQTAAPVFYLRPRTRLLMACQLTACHGANVMAQSVQGSRLLTPAADAGTAPRPPPAPPGLHSWHL</sequence>
<dbReference type="AlphaFoldDB" id="A0A7J7T2A3"/>
<gene>
    <name evidence="2" type="ORF">mPipKuh1_011688</name>
</gene>
<feature type="region of interest" description="Disordered" evidence="1">
    <location>
        <begin position="34"/>
        <end position="54"/>
    </location>
</feature>
<name>A0A7J7T2A3_PIPKU</name>
<evidence type="ECO:0000256" key="1">
    <source>
        <dbReference type="SAM" id="MobiDB-lite"/>
    </source>
</evidence>
<protein>
    <submittedName>
        <fullName evidence="2">Uncharacterized protein</fullName>
    </submittedName>
</protein>
<dbReference type="Proteomes" id="UP000558488">
    <property type="component" value="Unassembled WGS sequence"/>
</dbReference>